<organism evidence="2 3">
    <name type="scientific">Eleginops maclovinus</name>
    <name type="common">Patagonian blennie</name>
    <name type="synonym">Eleginus maclovinus</name>
    <dbReference type="NCBI Taxonomy" id="56733"/>
    <lineage>
        <taxon>Eukaryota</taxon>
        <taxon>Metazoa</taxon>
        <taxon>Chordata</taxon>
        <taxon>Craniata</taxon>
        <taxon>Vertebrata</taxon>
        <taxon>Euteleostomi</taxon>
        <taxon>Actinopterygii</taxon>
        <taxon>Neopterygii</taxon>
        <taxon>Teleostei</taxon>
        <taxon>Neoteleostei</taxon>
        <taxon>Acanthomorphata</taxon>
        <taxon>Eupercaria</taxon>
        <taxon>Perciformes</taxon>
        <taxon>Notothenioidei</taxon>
        <taxon>Eleginopidae</taxon>
        <taxon>Eleginops</taxon>
    </lineage>
</organism>
<accession>A0AAN7XC23</accession>
<evidence type="ECO:0000313" key="3">
    <source>
        <dbReference type="Proteomes" id="UP001346869"/>
    </source>
</evidence>
<comment type="caution">
    <text evidence="2">The sequence shown here is derived from an EMBL/GenBank/DDBJ whole genome shotgun (WGS) entry which is preliminary data.</text>
</comment>
<evidence type="ECO:0000313" key="2">
    <source>
        <dbReference type="EMBL" id="KAK5859295.1"/>
    </source>
</evidence>
<dbReference type="Proteomes" id="UP001346869">
    <property type="component" value="Unassembled WGS sequence"/>
</dbReference>
<dbReference type="AlphaFoldDB" id="A0AAN7XC23"/>
<name>A0AAN7XC23_ELEMC</name>
<sequence length="76" mass="8061">MVQCDQTLSVRAPSVMAFPATTPTGIMAYGMPPQVSSMMMTQPTMMYSQPANPFGPNPGAQVMDVPPSSPELNDPT</sequence>
<reference evidence="2 3" key="1">
    <citation type="journal article" date="2023" name="Genes (Basel)">
        <title>Chromosome-Level Genome Assembly and Circadian Gene Repertoire of the Patagonia Blennie Eleginops maclovinus-The Closest Ancestral Proxy of Antarctic Cryonotothenioids.</title>
        <authorList>
            <person name="Cheng C.C."/>
            <person name="Rivera-Colon A.G."/>
            <person name="Minhas B.F."/>
            <person name="Wilson L."/>
            <person name="Rayamajhi N."/>
            <person name="Vargas-Chacoff L."/>
            <person name="Catchen J.M."/>
        </authorList>
    </citation>
    <scope>NUCLEOTIDE SEQUENCE [LARGE SCALE GENOMIC DNA]</scope>
    <source>
        <strain evidence="2">JMC-PN-2008</strain>
    </source>
</reference>
<gene>
    <name evidence="2" type="ORF">PBY51_003372</name>
</gene>
<proteinExistence type="predicted"/>
<keyword evidence="3" id="KW-1185">Reference proteome</keyword>
<protein>
    <submittedName>
        <fullName evidence="2">Uncharacterized protein</fullName>
    </submittedName>
</protein>
<dbReference type="EMBL" id="JAUZQC010000015">
    <property type="protein sequence ID" value="KAK5859295.1"/>
    <property type="molecule type" value="Genomic_DNA"/>
</dbReference>
<reference evidence="2 3" key="2">
    <citation type="journal article" date="2023" name="Mol. Biol. Evol.">
        <title>Genomics of Secondarily Temperate Adaptation in the Only Non-Antarctic Icefish.</title>
        <authorList>
            <person name="Rivera-Colon A.G."/>
            <person name="Rayamajhi N."/>
            <person name="Minhas B.F."/>
            <person name="Madrigal G."/>
            <person name="Bilyk K.T."/>
            <person name="Yoon V."/>
            <person name="Hune M."/>
            <person name="Gregory S."/>
            <person name="Cheng C.H.C."/>
            <person name="Catchen J.M."/>
        </authorList>
    </citation>
    <scope>NUCLEOTIDE SEQUENCE [LARGE SCALE GENOMIC DNA]</scope>
    <source>
        <strain evidence="2">JMC-PN-2008</strain>
    </source>
</reference>
<evidence type="ECO:0000256" key="1">
    <source>
        <dbReference type="SAM" id="MobiDB-lite"/>
    </source>
</evidence>
<feature type="region of interest" description="Disordered" evidence="1">
    <location>
        <begin position="49"/>
        <end position="76"/>
    </location>
</feature>